<evidence type="ECO:0000259" key="1">
    <source>
        <dbReference type="Pfam" id="PF13524"/>
    </source>
</evidence>
<name>A0A563U6M0_9SPHI</name>
<evidence type="ECO:0000313" key="2">
    <source>
        <dbReference type="EMBL" id="TWR26997.1"/>
    </source>
</evidence>
<accession>A0A563U6M0</accession>
<keyword evidence="2" id="KW-0808">Transferase</keyword>
<comment type="caution">
    <text evidence="2">The sequence shown here is derived from an EMBL/GenBank/DDBJ whole genome shotgun (WGS) entry which is preliminary data.</text>
</comment>
<dbReference type="Pfam" id="PF13524">
    <property type="entry name" value="Glyco_trans_1_2"/>
    <property type="match status" value="1"/>
</dbReference>
<dbReference type="GO" id="GO:0016740">
    <property type="term" value="F:transferase activity"/>
    <property type="evidence" value="ECO:0007669"/>
    <property type="project" value="UniProtKB-KW"/>
</dbReference>
<dbReference type="InterPro" id="IPR055259">
    <property type="entry name" value="YkvP/CgeB_Glyco_trans-like"/>
</dbReference>
<dbReference type="SUPFAM" id="SSF53756">
    <property type="entry name" value="UDP-Glycosyltransferase/glycogen phosphorylase"/>
    <property type="match status" value="1"/>
</dbReference>
<dbReference type="RefSeq" id="WP_146270189.1">
    <property type="nucleotide sequence ID" value="NZ_VOEI01000002.1"/>
</dbReference>
<gene>
    <name evidence="2" type="ORF">FPZ42_08155</name>
</gene>
<dbReference type="AlphaFoldDB" id="A0A563U6M0"/>
<protein>
    <submittedName>
        <fullName evidence="2">Glycosyltransferase</fullName>
    </submittedName>
</protein>
<proteinExistence type="predicted"/>
<dbReference type="EMBL" id="VOEI01000002">
    <property type="protein sequence ID" value="TWR26997.1"/>
    <property type="molecule type" value="Genomic_DNA"/>
</dbReference>
<dbReference type="Proteomes" id="UP000318010">
    <property type="component" value="Unassembled WGS sequence"/>
</dbReference>
<keyword evidence="3" id="KW-1185">Reference proteome</keyword>
<evidence type="ECO:0000313" key="3">
    <source>
        <dbReference type="Proteomes" id="UP000318010"/>
    </source>
</evidence>
<dbReference type="OrthoDB" id="110463at2"/>
<feature type="domain" description="Spore protein YkvP/CgeB glycosyl transferase-like" evidence="1">
    <location>
        <begin position="196"/>
        <end position="327"/>
    </location>
</feature>
<reference evidence="2 3" key="1">
    <citation type="submission" date="2019-07" db="EMBL/GenBank/DDBJ databases">
        <authorList>
            <person name="Kim J."/>
        </authorList>
    </citation>
    <scope>NUCLEOTIDE SEQUENCE [LARGE SCALE GENOMIC DNA]</scope>
    <source>
        <strain evidence="2 3">MJ1a</strain>
    </source>
</reference>
<organism evidence="2 3">
    <name type="scientific">Mucilaginibacter achroorhodeus</name>
    <dbReference type="NCBI Taxonomy" id="2599294"/>
    <lineage>
        <taxon>Bacteria</taxon>
        <taxon>Pseudomonadati</taxon>
        <taxon>Bacteroidota</taxon>
        <taxon>Sphingobacteriia</taxon>
        <taxon>Sphingobacteriales</taxon>
        <taxon>Sphingobacteriaceae</taxon>
        <taxon>Mucilaginibacter</taxon>
    </lineage>
</organism>
<sequence length="358" mass="41131">MANILYLGNSHPSTTSCHRANALRRLGHTVKIYDVDEMACRLAFSKFLEPIHFRTGYRFLQTKVVKWARRVVAENPETDLIWVNSGDKFGPECMAEFKKRGVPIILYNNDDPTGGRDGGRFNSLLASLPFYDLCVVMREVNVEEFKEKGAKKVLRVMMSYDEIIHKPFIDPADIPQAFRSEVVFIGTWMRHEKRDEFILKLINSGLPLAIYGERWEKSPYFKDLKHYYRGKGLSGRDYVAAIQGAKICLGLLSKGNRDLHTQRSMEVPYAGGLLCAERTSEHTELYKEYAEAIFWSDANECILVCKQLLANHKMRNTITAAGKQRANQNKNGNEDVCYQILKEVNLMERTDVQLQYIK</sequence>